<dbReference type="RefSeq" id="WP_031065119.1">
    <property type="nucleotide sequence ID" value="NZ_JBHSPX010000008.1"/>
</dbReference>
<dbReference type="Proteomes" id="UP001596139">
    <property type="component" value="Unassembled WGS sequence"/>
</dbReference>
<evidence type="ECO:0000256" key="1">
    <source>
        <dbReference type="RuleBase" id="RU364072"/>
    </source>
</evidence>
<comment type="pathway">
    <text evidence="1">Lipid metabolism; fatty acid biosynthesis.</text>
</comment>
<dbReference type="InterPro" id="IPR001249">
    <property type="entry name" value="AcCoA_biotinCC"/>
</dbReference>
<organism evidence="3 4">
    <name type="scientific">Streptomyces ochraceiscleroticus</name>
    <dbReference type="NCBI Taxonomy" id="47761"/>
    <lineage>
        <taxon>Bacteria</taxon>
        <taxon>Bacillati</taxon>
        <taxon>Actinomycetota</taxon>
        <taxon>Actinomycetes</taxon>
        <taxon>Kitasatosporales</taxon>
        <taxon>Streptomycetaceae</taxon>
        <taxon>Streptomyces</taxon>
    </lineage>
</organism>
<dbReference type="Gene3D" id="2.40.50.100">
    <property type="match status" value="1"/>
</dbReference>
<accession>A0ABW1MTA9</accession>
<dbReference type="SUPFAM" id="SSF51230">
    <property type="entry name" value="Single hybrid motif"/>
    <property type="match status" value="1"/>
</dbReference>
<dbReference type="InterPro" id="IPR000089">
    <property type="entry name" value="Biotin_lipoyl"/>
</dbReference>
<name>A0ABW1MTA9_9ACTN</name>
<dbReference type="EMBL" id="JBHSPX010000008">
    <property type="protein sequence ID" value="MFC6066647.1"/>
    <property type="molecule type" value="Genomic_DNA"/>
</dbReference>
<proteinExistence type="predicted"/>
<sequence>MPRHEVVSPIPGVFYRRPDPNSPEYVKPGQTVTADDPVGLVEVMKSFHPVPAGVAGAVVDFVAEGDSVVDAGQVLVILEVEG</sequence>
<evidence type="ECO:0000313" key="4">
    <source>
        <dbReference type="Proteomes" id="UP001596139"/>
    </source>
</evidence>
<keyword evidence="1" id="KW-0444">Lipid biosynthesis</keyword>
<dbReference type="InterPro" id="IPR011053">
    <property type="entry name" value="Single_hybrid_motif"/>
</dbReference>
<comment type="caution">
    <text evidence="3">The sequence shown here is derived from an EMBL/GenBank/DDBJ whole genome shotgun (WGS) entry which is preliminary data.</text>
</comment>
<reference evidence="4" key="1">
    <citation type="journal article" date="2019" name="Int. J. Syst. Evol. Microbiol.">
        <title>The Global Catalogue of Microorganisms (GCM) 10K type strain sequencing project: providing services to taxonomists for standard genome sequencing and annotation.</title>
        <authorList>
            <consortium name="The Broad Institute Genomics Platform"/>
            <consortium name="The Broad Institute Genome Sequencing Center for Infectious Disease"/>
            <person name="Wu L."/>
            <person name="Ma J."/>
        </authorList>
    </citation>
    <scope>NUCLEOTIDE SEQUENCE [LARGE SCALE GENOMIC DNA]</scope>
    <source>
        <strain evidence="4">CGMCC 1.15180</strain>
    </source>
</reference>
<comment type="function">
    <text evidence="1">This protein is a component of the acetyl coenzyme A carboxylase complex; first, biotin carboxylase catalyzes the carboxylation of the carrier protein and then the transcarboxylase transfers the carboxyl group to form malonyl-CoA.</text>
</comment>
<keyword evidence="1" id="KW-0443">Lipid metabolism</keyword>
<dbReference type="CDD" id="cd06850">
    <property type="entry name" value="biotinyl_domain"/>
    <property type="match status" value="1"/>
</dbReference>
<protein>
    <recommendedName>
        <fullName evidence="1">Biotin carboxyl carrier protein of acetyl-CoA carboxylase</fullName>
    </recommendedName>
</protein>
<dbReference type="NCBIfam" id="NF005457">
    <property type="entry name" value="PRK07051.1"/>
    <property type="match status" value="1"/>
</dbReference>
<evidence type="ECO:0000259" key="2">
    <source>
        <dbReference type="PROSITE" id="PS50968"/>
    </source>
</evidence>
<feature type="domain" description="Lipoyl-binding" evidence="2">
    <location>
        <begin position="1"/>
        <end position="79"/>
    </location>
</feature>
<keyword evidence="1" id="KW-0275">Fatty acid biosynthesis</keyword>
<dbReference type="Pfam" id="PF00364">
    <property type="entry name" value="Biotin_lipoyl"/>
    <property type="match status" value="1"/>
</dbReference>
<evidence type="ECO:0000313" key="3">
    <source>
        <dbReference type="EMBL" id="MFC6066647.1"/>
    </source>
</evidence>
<dbReference type="PRINTS" id="PR01071">
    <property type="entry name" value="ACOABIOTINCC"/>
</dbReference>
<keyword evidence="1" id="KW-0276">Fatty acid metabolism</keyword>
<keyword evidence="1" id="KW-0092">Biotin</keyword>
<dbReference type="PROSITE" id="PS50968">
    <property type="entry name" value="BIOTINYL_LIPOYL"/>
    <property type="match status" value="1"/>
</dbReference>
<gene>
    <name evidence="3" type="ORF">ACFP4F_29465</name>
</gene>
<keyword evidence="4" id="KW-1185">Reference proteome</keyword>